<dbReference type="VEuPathDB" id="FungiDB:MUCCIDRAFT_77934"/>
<feature type="compositionally biased region" description="Polar residues" evidence="2">
    <location>
        <begin position="1"/>
        <end position="22"/>
    </location>
</feature>
<evidence type="ECO:0000313" key="3">
    <source>
        <dbReference type="EMBL" id="OAD07058.1"/>
    </source>
</evidence>
<sequence length="337" mass="37456">MDTTNSNGNESIDSVTNGRNIASTPPPQSSSVSPPCATAPSISKQSSPSLLINDVKHFRVQSNEAALSLSDKIDDTQEANQVLKAQIATLEGQLQDQRSKINNTRNRMANRLDILERYIQNGTKLQDQRIQENQQVQALSQRSTDLINQRIDALEEQLIVSFKEIDEKRSKELQYFVGTSKSLNNLCNDIKIKLDKQALMVAEHDKEIAKNTETIRTTFSSEALAALEKGVCGALDMCNSKLVKMEEGHKEIQALLEGTSDKLKTASDTLISMQTKFQVLKEDVTVDLSNVNGKLGWMSENIYKNAQQLGFECDLLDHQAANDNPTQQTKEDKDATL</sequence>
<proteinExistence type="predicted"/>
<dbReference type="OrthoDB" id="10266508at2759"/>
<evidence type="ECO:0000313" key="4">
    <source>
        <dbReference type="Proteomes" id="UP000077051"/>
    </source>
</evidence>
<dbReference type="EMBL" id="AMYB01000002">
    <property type="protein sequence ID" value="OAD07058.1"/>
    <property type="molecule type" value="Genomic_DNA"/>
</dbReference>
<feature type="region of interest" description="Disordered" evidence="2">
    <location>
        <begin position="1"/>
        <end position="46"/>
    </location>
</feature>
<gene>
    <name evidence="3" type="ORF">MUCCIDRAFT_77934</name>
</gene>
<dbReference type="AlphaFoldDB" id="A0A168P2A6"/>
<keyword evidence="4" id="KW-1185">Reference proteome</keyword>
<reference evidence="3 4" key="1">
    <citation type="submission" date="2015-06" db="EMBL/GenBank/DDBJ databases">
        <title>Expansion of signal transduction pathways in fungi by whole-genome duplication.</title>
        <authorList>
            <consortium name="DOE Joint Genome Institute"/>
            <person name="Corrochano L.M."/>
            <person name="Kuo A."/>
            <person name="Marcet-Houben M."/>
            <person name="Polaino S."/>
            <person name="Salamov A."/>
            <person name="Villalobos J.M."/>
            <person name="Alvarez M.I."/>
            <person name="Avalos J."/>
            <person name="Benito E.P."/>
            <person name="Benoit I."/>
            <person name="Burger G."/>
            <person name="Camino L.P."/>
            <person name="Canovas D."/>
            <person name="Cerda-Olmedo E."/>
            <person name="Cheng J.-F."/>
            <person name="Dominguez A."/>
            <person name="Elias M."/>
            <person name="Eslava A.P."/>
            <person name="Glaser F."/>
            <person name="Grimwood J."/>
            <person name="Gutierrez G."/>
            <person name="Heitman J."/>
            <person name="Henrissat B."/>
            <person name="Iturriaga E.A."/>
            <person name="Lang B.F."/>
            <person name="Lavin J.L."/>
            <person name="Lee S."/>
            <person name="Li W."/>
            <person name="Lindquist E."/>
            <person name="Lopez-Garcia S."/>
            <person name="Luque E.M."/>
            <person name="Marcos A.T."/>
            <person name="Martin J."/>
            <person name="Mccluskey K."/>
            <person name="Medina H.R."/>
            <person name="Miralles-Duran A."/>
            <person name="Miyazaki A."/>
            <person name="Munoz-Torres E."/>
            <person name="Oguiza J.A."/>
            <person name="Ohm R."/>
            <person name="Olmedo M."/>
            <person name="Orejas M."/>
            <person name="Ortiz-Castellanos L."/>
            <person name="Pisabarro A.G."/>
            <person name="Rodriguez-Romero J."/>
            <person name="Ruiz-Herrera J."/>
            <person name="Ruiz-Vazquez R."/>
            <person name="Sanz C."/>
            <person name="Schackwitz W."/>
            <person name="Schmutz J."/>
            <person name="Shahriari M."/>
            <person name="Shelest E."/>
            <person name="Silva-Franco F."/>
            <person name="Soanes D."/>
            <person name="Syed K."/>
            <person name="Tagua V.G."/>
            <person name="Talbot N.J."/>
            <person name="Thon M."/>
            <person name="De Vries R.P."/>
            <person name="Wiebenga A."/>
            <person name="Yadav J.S."/>
            <person name="Braun E.L."/>
            <person name="Baker S."/>
            <person name="Garre V."/>
            <person name="Horwitz B."/>
            <person name="Torres-Martinez S."/>
            <person name="Idnurm A."/>
            <person name="Herrera-Estrella A."/>
            <person name="Gabaldon T."/>
            <person name="Grigoriev I.V."/>
        </authorList>
    </citation>
    <scope>NUCLEOTIDE SEQUENCE [LARGE SCALE GENOMIC DNA]</scope>
    <source>
        <strain evidence="3 4">CBS 277.49</strain>
    </source>
</reference>
<feature type="coiled-coil region" evidence="1">
    <location>
        <begin position="73"/>
        <end position="107"/>
    </location>
</feature>
<evidence type="ECO:0000256" key="2">
    <source>
        <dbReference type="SAM" id="MobiDB-lite"/>
    </source>
</evidence>
<dbReference type="Gene3D" id="1.10.287.1490">
    <property type="match status" value="1"/>
</dbReference>
<keyword evidence="1" id="KW-0175">Coiled coil</keyword>
<protein>
    <submittedName>
        <fullName evidence="3">Uncharacterized protein</fullName>
    </submittedName>
</protein>
<evidence type="ECO:0000256" key="1">
    <source>
        <dbReference type="SAM" id="Coils"/>
    </source>
</evidence>
<dbReference type="Proteomes" id="UP000077051">
    <property type="component" value="Unassembled WGS sequence"/>
</dbReference>
<name>A0A168P2A6_MUCCL</name>
<comment type="caution">
    <text evidence="3">The sequence shown here is derived from an EMBL/GenBank/DDBJ whole genome shotgun (WGS) entry which is preliminary data.</text>
</comment>
<organism evidence="3 4">
    <name type="scientific">Mucor lusitanicus CBS 277.49</name>
    <dbReference type="NCBI Taxonomy" id="747725"/>
    <lineage>
        <taxon>Eukaryota</taxon>
        <taxon>Fungi</taxon>
        <taxon>Fungi incertae sedis</taxon>
        <taxon>Mucoromycota</taxon>
        <taxon>Mucoromycotina</taxon>
        <taxon>Mucoromycetes</taxon>
        <taxon>Mucorales</taxon>
        <taxon>Mucorineae</taxon>
        <taxon>Mucoraceae</taxon>
        <taxon>Mucor</taxon>
    </lineage>
</organism>
<accession>A0A168P2A6</accession>